<keyword evidence="6 8" id="KW-1133">Transmembrane helix</keyword>
<keyword evidence="7 8" id="KW-0472">Membrane</keyword>
<accession>A0A7K3M8V5</accession>
<evidence type="ECO:0000256" key="2">
    <source>
        <dbReference type="ARBA" id="ARBA00022448"/>
    </source>
</evidence>
<evidence type="ECO:0000256" key="8">
    <source>
        <dbReference type="SAM" id="Phobius"/>
    </source>
</evidence>
<feature type="transmembrane region" description="Helical" evidence="8">
    <location>
        <begin position="187"/>
        <end position="213"/>
    </location>
</feature>
<feature type="transmembrane region" description="Helical" evidence="8">
    <location>
        <begin position="24"/>
        <end position="47"/>
    </location>
</feature>
<dbReference type="InterPro" id="IPR001851">
    <property type="entry name" value="ABC_transp_permease"/>
</dbReference>
<evidence type="ECO:0000256" key="6">
    <source>
        <dbReference type="ARBA" id="ARBA00022989"/>
    </source>
</evidence>
<feature type="transmembrane region" description="Helical" evidence="8">
    <location>
        <begin position="53"/>
        <end position="71"/>
    </location>
</feature>
<evidence type="ECO:0000313" key="10">
    <source>
        <dbReference type="Proteomes" id="UP000460435"/>
    </source>
</evidence>
<keyword evidence="5 8" id="KW-0812">Transmembrane</keyword>
<proteinExistence type="predicted"/>
<evidence type="ECO:0000313" key="9">
    <source>
        <dbReference type="EMBL" id="NDL58848.1"/>
    </source>
</evidence>
<keyword evidence="4" id="KW-0997">Cell inner membrane</keyword>
<name>A0A7K3M8V5_9ACTN</name>
<sequence>MKLAARSGARRLPLSYRLLANQEILLVGLILLLLAAIIIAVPGFFHVETLFNVLRGSMVSILFALGVLLVLISGGIDVSFLAIGIFSAYLTVQLIPDDGPLWATILPFALAGAIGLMLGLVNAAVVLGAKVSTLIATLATGAIYTGIMFAYIGGRVIPTLPEPLRELGQLNLFTAPGAARGTTRLNILILLVAVICVLVWGFLTFTIAGRSVYSVGGDPLAAERAAISVPRTRTLVFAMSGALYGVAGMTHVTLSGRADPTTFSGAELNILAAVVLGGALITGGRGTVRGTVLGVLLIGLISTSLVPLGVPSIWQQATVGVLLIIGVTLQTVTASRKPDRSILAAPAAREKEVLPA</sequence>
<dbReference type="CDD" id="cd06579">
    <property type="entry name" value="TM_PBP1_transp_AraH_like"/>
    <property type="match status" value="1"/>
</dbReference>
<comment type="subcellular location">
    <subcellularLocation>
        <location evidence="1">Cell membrane</location>
        <topology evidence="1">Multi-pass membrane protein</topology>
    </subcellularLocation>
</comment>
<feature type="transmembrane region" description="Helical" evidence="8">
    <location>
        <begin position="266"/>
        <end position="283"/>
    </location>
</feature>
<dbReference type="GO" id="GO:0022857">
    <property type="term" value="F:transmembrane transporter activity"/>
    <property type="evidence" value="ECO:0007669"/>
    <property type="project" value="InterPro"/>
</dbReference>
<evidence type="ECO:0000256" key="4">
    <source>
        <dbReference type="ARBA" id="ARBA00022519"/>
    </source>
</evidence>
<feature type="transmembrane region" description="Helical" evidence="8">
    <location>
        <begin position="78"/>
        <end position="95"/>
    </location>
</feature>
<feature type="transmembrane region" description="Helical" evidence="8">
    <location>
        <begin position="234"/>
        <end position="254"/>
    </location>
</feature>
<protein>
    <submittedName>
        <fullName evidence="9">ABC transporter permease</fullName>
    </submittedName>
</protein>
<dbReference type="PANTHER" id="PTHR32196:SF21">
    <property type="entry name" value="ABC TRANSPORTER PERMEASE PROTEIN YPHD-RELATED"/>
    <property type="match status" value="1"/>
</dbReference>
<dbReference type="Pfam" id="PF02653">
    <property type="entry name" value="BPD_transp_2"/>
    <property type="match status" value="1"/>
</dbReference>
<dbReference type="GO" id="GO:0005886">
    <property type="term" value="C:plasma membrane"/>
    <property type="evidence" value="ECO:0007669"/>
    <property type="project" value="UniProtKB-SubCell"/>
</dbReference>
<evidence type="ECO:0000256" key="7">
    <source>
        <dbReference type="ARBA" id="ARBA00023136"/>
    </source>
</evidence>
<reference evidence="9 10" key="1">
    <citation type="submission" date="2019-11" db="EMBL/GenBank/DDBJ databases">
        <authorList>
            <person name="Li X.-J."/>
            <person name="Feng X.-M."/>
        </authorList>
    </citation>
    <scope>NUCLEOTIDE SEQUENCE [LARGE SCALE GENOMIC DNA]</scope>
    <source>
        <strain evidence="9 10">XMNu-373</strain>
    </source>
</reference>
<feature type="transmembrane region" description="Helical" evidence="8">
    <location>
        <begin position="101"/>
        <end position="127"/>
    </location>
</feature>
<dbReference type="RefSeq" id="WP_162451563.1">
    <property type="nucleotide sequence ID" value="NZ_WLZY01000006.1"/>
</dbReference>
<feature type="transmembrane region" description="Helical" evidence="8">
    <location>
        <begin position="134"/>
        <end position="154"/>
    </location>
</feature>
<keyword evidence="2" id="KW-0813">Transport</keyword>
<dbReference type="EMBL" id="WLZY01000006">
    <property type="protein sequence ID" value="NDL58848.1"/>
    <property type="molecule type" value="Genomic_DNA"/>
</dbReference>
<evidence type="ECO:0000256" key="5">
    <source>
        <dbReference type="ARBA" id="ARBA00022692"/>
    </source>
</evidence>
<organism evidence="9 10">
    <name type="scientific">Phytoactinopolyspora mesophila</name>
    <dbReference type="NCBI Taxonomy" id="2650750"/>
    <lineage>
        <taxon>Bacteria</taxon>
        <taxon>Bacillati</taxon>
        <taxon>Actinomycetota</taxon>
        <taxon>Actinomycetes</taxon>
        <taxon>Jiangellales</taxon>
        <taxon>Jiangellaceae</taxon>
        <taxon>Phytoactinopolyspora</taxon>
    </lineage>
</organism>
<gene>
    <name evidence="9" type="ORF">F7O44_17390</name>
</gene>
<dbReference type="PANTHER" id="PTHR32196">
    <property type="entry name" value="ABC TRANSPORTER PERMEASE PROTEIN YPHD-RELATED-RELATED"/>
    <property type="match status" value="1"/>
</dbReference>
<evidence type="ECO:0000256" key="1">
    <source>
        <dbReference type="ARBA" id="ARBA00004651"/>
    </source>
</evidence>
<keyword evidence="10" id="KW-1185">Reference proteome</keyword>
<dbReference type="Proteomes" id="UP000460435">
    <property type="component" value="Unassembled WGS sequence"/>
</dbReference>
<dbReference type="AlphaFoldDB" id="A0A7K3M8V5"/>
<evidence type="ECO:0000256" key="3">
    <source>
        <dbReference type="ARBA" id="ARBA00022475"/>
    </source>
</evidence>
<feature type="transmembrane region" description="Helical" evidence="8">
    <location>
        <begin position="290"/>
        <end position="307"/>
    </location>
</feature>
<keyword evidence="3" id="KW-1003">Cell membrane</keyword>
<comment type="caution">
    <text evidence="9">The sequence shown here is derived from an EMBL/GenBank/DDBJ whole genome shotgun (WGS) entry which is preliminary data.</text>
</comment>